<dbReference type="PROSITE" id="PS51123">
    <property type="entry name" value="OMPA_2"/>
    <property type="match status" value="1"/>
</dbReference>
<keyword evidence="1" id="KW-0472">Membrane</keyword>
<dbReference type="Proteomes" id="UP000757103">
    <property type="component" value="Unassembled WGS sequence"/>
</dbReference>
<evidence type="ECO:0000313" key="5">
    <source>
        <dbReference type="Proteomes" id="UP000757103"/>
    </source>
</evidence>
<accession>A0A921MRH9</accession>
<evidence type="ECO:0000256" key="2">
    <source>
        <dbReference type="SAM" id="SignalP"/>
    </source>
</evidence>
<dbReference type="InterPro" id="IPR050330">
    <property type="entry name" value="Bact_OuterMem_StrucFunc"/>
</dbReference>
<dbReference type="CDD" id="cd07185">
    <property type="entry name" value="OmpA_C-like"/>
    <property type="match status" value="1"/>
</dbReference>
<feature type="domain" description="OmpA-like" evidence="3">
    <location>
        <begin position="103"/>
        <end position="220"/>
    </location>
</feature>
<evidence type="ECO:0000313" key="4">
    <source>
        <dbReference type="EMBL" id="HJG88729.1"/>
    </source>
</evidence>
<dbReference type="EMBL" id="DYUD01000015">
    <property type="protein sequence ID" value="HJG88729.1"/>
    <property type="molecule type" value="Genomic_DNA"/>
</dbReference>
<keyword evidence="2" id="KW-0732">Signal</keyword>
<dbReference type="GO" id="GO:0016020">
    <property type="term" value="C:membrane"/>
    <property type="evidence" value="ECO:0007669"/>
    <property type="project" value="UniProtKB-UniRule"/>
</dbReference>
<dbReference type="PANTHER" id="PTHR30329">
    <property type="entry name" value="STATOR ELEMENT OF FLAGELLAR MOTOR COMPLEX"/>
    <property type="match status" value="1"/>
</dbReference>
<dbReference type="InterPro" id="IPR036737">
    <property type="entry name" value="OmpA-like_sf"/>
</dbReference>
<evidence type="ECO:0000259" key="3">
    <source>
        <dbReference type="PROSITE" id="PS51123"/>
    </source>
</evidence>
<reference evidence="4" key="2">
    <citation type="submission" date="2021-09" db="EMBL/GenBank/DDBJ databases">
        <authorList>
            <person name="Gilroy R."/>
        </authorList>
    </citation>
    <scope>NUCLEOTIDE SEQUENCE</scope>
    <source>
        <strain evidence="4">CHK121-7720</strain>
    </source>
</reference>
<dbReference type="InterPro" id="IPR006665">
    <property type="entry name" value="OmpA-like"/>
</dbReference>
<organism evidence="4 5">
    <name type="scientific">Barnesiella viscericola</name>
    <dbReference type="NCBI Taxonomy" id="397865"/>
    <lineage>
        <taxon>Bacteria</taxon>
        <taxon>Pseudomonadati</taxon>
        <taxon>Bacteroidota</taxon>
        <taxon>Bacteroidia</taxon>
        <taxon>Bacteroidales</taxon>
        <taxon>Barnesiellaceae</taxon>
        <taxon>Barnesiella</taxon>
    </lineage>
</organism>
<protein>
    <submittedName>
        <fullName evidence="4">OmpA family protein</fullName>
    </submittedName>
</protein>
<sequence>MMNRKAGMVLLLGIASIFPGGVAAQNIFQKAANTISSWFSTGDKKDEAPAAEHIDITKLTLDENLSIPELDNKEARKIRAAQSREMKRLRKARLTDLKLVRNYEVIKATLAASNLFLPNDTMLSDKADIFLRPFLSDLRIPDYYHVMVVMHSDDTGSESYCLDLTRARAHAVRNWFASHGGNTDCMVLYEAGPFAPVASNATMEGRARNRRLDIYLIPGEKMIDMARRGQLDKR</sequence>
<dbReference type="Gene3D" id="3.30.1330.60">
    <property type="entry name" value="OmpA-like domain"/>
    <property type="match status" value="1"/>
</dbReference>
<dbReference type="SUPFAM" id="SSF103088">
    <property type="entry name" value="OmpA-like"/>
    <property type="match status" value="1"/>
</dbReference>
<dbReference type="RefSeq" id="WP_273305769.1">
    <property type="nucleotide sequence ID" value="NZ_DYUD01000015.1"/>
</dbReference>
<name>A0A921MRH9_9BACT</name>
<proteinExistence type="predicted"/>
<reference evidence="4" key="1">
    <citation type="journal article" date="2021" name="PeerJ">
        <title>Extensive microbial diversity within the chicken gut microbiome revealed by metagenomics and culture.</title>
        <authorList>
            <person name="Gilroy R."/>
            <person name="Ravi A."/>
            <person name="Getino M."/>
            <person name="Pursley I."/>
            <person name="Horton D.L."/>
            <person name="Alikhan N.F."/>
            <person name="Baker D."/>
            <person name="Gharbi K."/>
            <person name="Hall N."/>
            <person name="Watson M."/>
            <person name="Adriaenssens E.M."/>
            <person name="Foster-Nyarko E."/>
            <person name="Jarju S."/>
            <person name="Secka A."/>
            <person name="Antonio M."/>
            <person name="Oren A."/>
            <person name="Chaudhuri R.R."/>
            <person name="La Ragione R."/>
            <person name="Hildebrand F."/>
            <person name="Pallen M.J."/>
        </authorList>
    </citation>
    <scope>NUCLEOTIDE SEQUENCE</scope>
    <source>
        <strain evidence="4">CHK121-7720</strain>
    </source>
</reference>
<dbReference type="AlphaFoldDB" id="A0A921MRH9"/>
<evidence type="ECO:0000256" key="1">
    <source>
        <dbReference type="PROSITE-ProRule" id="PRU00473"/>
    </source>
</evidence>
<comment type="caution">
    <text evidence="4">The sequence shown here is derived from an EMBL/GenBank/DDBJ whole genome shotgun (WGS) entry which is preliminary data.</text>
</comment>
<dbReference type="PANTHER" id="PTHR30329:SF21">
    <property type="entry name" value="LIPOPROTEIN YIAD-RELATED"/>
    <property type="match status" value="1"/>
</dbReference>
<feature type="chain" id="PRO_5037553240" evidence="2">
    <location>
        <begin position="25"/>
        <end position="234"/>
    </location>
</feature>
<dbReference type="Pfam" id="PF00691">
    <property type="entry name" value="OmpA"/>
    <property type="match status" value="1"/>
</dbReference>
<gene>
    <name evidence="4" type="ORF">K8U91_04535</name>
</gene>
<feature type="signal peptide" evidence="2">
    <location>
        <begin position="1"/>
        <end position="24"/>
    </location>
</feature>